<keyword evidence="3" id="KW-1185">Reference proteome</keyword>
<evidence type="ECO:0000313" key="2">
    <source>
        <dbReference type="EMBL" id="KAJ8896642.1"/>
    </source>
</evidence>
<comment type="caution">
    <text evidence="2">The sequence shown here is derived from an EMBL/GenBank/DDBJ whole genome shotgun (WGS) entry which is preliminary data.</text>
</comment>
<dbReference type="EMBL" id="JARBHB010000001">
    <property type="protein sequence ID" value="KAJ8896642.1"/>
    <property type="molecule type" value="Genomic_DNA"/>
</dbReference>
<proteinExistence type="predicted"/>
<gene>
    <name evidence="2" type="ORF">PR048_001986</name>
</gene>
<evidence type="ECO:0000313" key="3">
    <source>
        <dbReference type="Proteomes" id="UP001159363"/>
    </source>
</evidence>
<organism evidence="2 3">
    <name type="scientific">Dryococelus australis</name>
    <dbReference type="NCBI Taxonomy" id="614101"/>
    <lineage>
        <taxon>Eukaryota</taxon>
        <taxon>Metazoa</taxon>
        <taxon>Ecdysozoa</taxon>
        <taxon>Arthropoda</taxon>
        <taxon>Hexapoda</taxon>
        <taxon>Insecta</taxon>
        <taxon>Pterygota</taxon>
        <taxon>Neoptera</taxon>
        <taxon>Polyneoptera</taxon>
        <taxon>Phasmatodea</taxon>
        <taxon>Verophasmatodea</taxon>
        <taxon>Anareolatae</taxon>
        <taxon>Phasmatidae</taxon>
        <taxon>Eurycanthinae</taxon>
        <taxon>Dryococelus</taxon>
    </lineage>
</organism>
<feature type="domain" description="HAT C-terminal dimerisation" evidence="1">
    <location>
        <begin position="106"/>
        <end position="143"/>
    </location>
</feature>
<reference evidence="2 3" key="1">
    <citation type="submission" date="2023-02" db="EMBL/GenBank/DDBJ databases">
        <title>LHISI_Scaffold_Assembly.</title>
        <authorList>
            <person name="Stuart O.P."/>
            <person name="Cleave R."/>
            <person name="Magrath M.J.L."/>
            <person name="Mikheyev A.S."/>
        </authorList>
    </citation>
    <scope>NUCLEOTIDE SEQUENCE [LARGE SCALE GENOMIC DNA]</scope>
    <source>
        <strain evidence="2">Daus_M_001</strain>
        <tissue evidence="2">Leg muscle</tissue>
    </source>
</reference>
<dbReference type="Proteomes" id="UP001159363">
    <property type="component" value="Chromosome 1"/>
</dbReference>
<dbReference type="Pfam" id="PF05699">
    <property type="entry name" value="Dimer_Tnp_hAT"/>
    <property type="match status" value="1"/>
</dbReference>
<protein>
    <recommendedName>
        <fullName evidence="1">HAT C-terminal dimerisation domain-containing protein</fullName>
    </recommendedName>
</protein>
<dbReference type="InterPro" id="IPR008906">
    <property type="entry name" value="HATC_C_dom"/>
</dbReference>
<sequence>MSRMIYIARQCSVTLNLKVHYSTLPLPHLPSQKKYKFSNGSKTEVSAVDMKPRTGFGLWLAFDQIPNEPSSKINEVAHYLKEQRIPRDKILTCGGKKRARKNILNCLNVASERVFSSSGNVATAHRQSLTAQHVQELTYLHDN</sequence>
<evidence type="ECO:0000259" key="1">
    <source>
        <dbReference type="Pfam" id="PF05699"/>
    </source>
</evidence>
<accession>A0ABQ9IIW3</accession>
<name>A0ABQ9IIW3_9NEOP</name>